<evidence type="ECO:0000256" key="7">
    <source>
        <dbReference type="SAM" id="MobiDB-lite"/>
    </source>
</evidence>
<dbReference type="Pfam" id="PF17802">
    <property type="entry name" value="SpaA"/>
    <property type="match status" value="20"/>
</dbReference>
<dbReference type="Proteomes" id="UP000664495">
    <property type="component" value="Unassembled WGS sequence"/>
</dbReference>
<dbReference type="SUPFAM" id="SSF49401">
    <property type="entry name" value="Bacterial adhesins"/>
    <property type="match status" value="5"/>
</dbReference>
<dbReference type="PANTHER" id="PTHR36108">
    <property type="entry name" value="COLOSSIN-B-RELATED"/>
    <property type="match status" value="1"/>
</dbReference>
<dbReference type="InterPro" id="IPR011252">
    <property type="entry name" value="Fibrogen-bd_dom1"/>
</dbReference>
<sequence>MKKWINTVMLLSLLGSFASPVIGVAVDTTEETTNIPTSEGSTISSISNDPQSSISTDSTLIPEKTESTDKSIENTNTLSFDKVSEFIDKDISKDQYSMNLAGVITSSAENDQPVRFEMTKSFIPEDNKEEKVILNEQKAPIGKYTVDATGTRTEYTLNFNKLSKGENHFRLILLGTIARGPDKTTDFYQNDKKIFQLSLPDVKESSDNTNESTVKSESEKDSSYETSESDASQEMTTEEKQSTKDRSKESVKKATTVKEQAKAAEVPRAAGPIDDLFAQFAPGDNFVTDSNLNFTPNPPTIHSTVDFHLDFEIPEAVRTEMVPGDYYEMDFPHGLSITPPSPHGNLTDSDGLIYGTYVFDAATQKLRITFTKQEGEAFLPPENGSVTADVHFDTQVITQPGKTTIVYPSKTNIPPATITIKPTVGTSISKAGHTDTPNNPSKVTWTVDFNKDFSELTNPSITEQFPDQVTFNQADTGAVTIYPLNVDFNGNVTGIGQTPVDPNTYTVGNDGSIQFKTKLDRPYRIVYSTTIKDSAKPVNGGQVTATNNVNLKADSTDLNASASVTLNYKKALEKAQTGYDRIGQVYSWQIRYNYGQKELADDTIISDTYTNMDIVPDSFNVYTVTFDSKGNPVRGTPLDPADYTIDTTTNPFTITFKNNVQAGKAINIDYKTKVNKIVSGSASDPVVVSNQAKTDNLPPTTSNHYTPSQQVVIKNKPTIDVGTKTARYLIDINKNKYEMDNALFTDTMEHSQEGYISVPVKVKSPNGNDDAGVIIRDVSDRNKILTGAFQLLGTNGEDIGTIGDVATADYVVTVNVTADRKGYTNFTVKFQNGYKQTNHQFQMEYYIAYNQFRDDVPNPNTSVDYQNTMKGNFTNNGKPYDSSSSTDFKTSTQEVNQGMKSGSYNPATKEITWTIVTNYNDLGMSAFHFRDPITGNQVYEPDSLTLTRGTINQSGNFQPTTDSNYSGNQKDKSYVKIIDPQPTGENEQGTLEMQIGDNGNYIPGWDVTGTPMVFRIQFKTSLKDKIVYNQSTYANTAFVKIDGVEQQLPASVSIAFGGQSAVKDGKYNTQTGLINWSLDINPNQSLLSNVKIQDTPSSNQILQESFKLYTGKYAGSGSSTTVQPDQEVPADQYKVVVTTDPETGQQSFTVDMSGIKEKSDPNNEGGYLTGVIEKPYVLTYDTEPNFTSKTESVTNSASISSEGKELPGKDTQKNITVTIQDSSGTAYGSKGKINIQKVDKNSSIVKGAVLQLLRKNTKTNKTDILYQATTDSQGRVTFGNLIATSSTYEYYVKEVSAPDGYTISPDLLNGKKVSVSTSSDAPITQIENEPVKVLFNKKNNAGRNIAGGLFNLFINSGTSAAPNYTLLKLLEPTNQGVDLSGLGDGQYRIQEVIAPDGYQINQTFINFEIKKNADNSRSVFVNNQPVSNGVLEMKDYQGSAVLKKTDESGKNLAGAKFNLQRANINSNDYSDFGDQSTYVTNSNGQLNLTNLAPGKYKLKESAAPTGYYSNSKEFTFAIDPVSTGNQAPTTIQLNDGQALIDYQGSARFKKVDGRDFSKGKETPLAGARFQLYTADGKTSIGDTVTSNSEGYFTFTNLAPGTTYAIKETQAPDGYLINQQLVRFTTPLSNSEDNSAITIDNAEQKLVVDEKTPFKNYKEGVRFQKIDASGQGLGGAKYQLMMQRSGQWVPVTDSANGASSDGFFTSDALDGNVRAFELSPGNYKFVEKAAPNGYLLNTKEIPFVVQTQAESDPPVYDIPITGDANVNFKGSAQLYKEAENASGDGFSKLSGATFDVYTDAATPEKVTTDSLKSDTDGNVTITDLAPGNYYFQEVSNSNNYLVNTQKIKFTIPTNAAGKPTVVTTNDQTAPGGKMTLRNYLGAVELTKVDKDNQPLRAAEFTVYDNDNKAVGTGVSGADGKVTINKLAPGDYTIKETKAPAGYLINNKVIHFTISNSANGQPQTVTIPDDFIDYQGSVKLIKTDSDDRPLAGAKFQLLDSESRPVGGIVTANGNGEVVFNNLAPGDYTFKEVAAPSGYLLNTTTVPVTVPKSADGRPAVVTVQDHFINYQGIVELTKTDGGGKGLAGAKFKVVDDQGNDVAGKTATSNEDGLVRVTGLAPGSYRFVETEAPDKGNDGKYIMTSDNLAFEIPTESKGQPTVVKLADKVKNYRGMIRLHKVGNDINDDSKTVDLAGAAFSLYKKADFSDANPLKVISNAKGMVEFTDLAPGTYYVKETAAPNGYLLNTFPLTFVIPDRVPATMPMTDGQNHTNKIEDGTYVVDAGDFHNARKEIELMKTDGEISGNLDLSQVVFALYIDDGSTDGKLVKDALKPESDGTIDLSNLALEDGSYKLVETQTASNYVISSQPIYFVVDNQQVNGMKLDLENYQASIKGRKVTGDKKLAGAEYELFKSEDLSTPIETTDKEGATQTTIKTDSSGEFYAKGLSAGDYVLKETKAPTGYIRDTTEHKFTIYPQKGEPATVDLGDFENYQGTAKLTKKAESGKLLSDALFEVQTTAGQTVKENLKTDENGEVTIKDLEPGDYQFVEIKAPTGYLINTTPVPFTINETSEGKPAVVIASDNFVNYQGSARFRKTDDENKPLKNAKFEVRDDQDEVVGEANYSDQEGYVTATGLAPGSYNFVEVKAPDGYLINTRKIPFTIASKAPGKPSVVEALSGDDFIDYKGSAVLKKSDANGTPLAGAVFDVVDANGTKIGNTLSPSDKDGAVSVDGLAPGRYSFIEQKAPDGYIINTDPVPFEIPTSAKDEPQQVKANEGKVFINYQGSVQLKKVAFDRSDSDQGLAGATFIVEDADGNQVGDSKITGSDGIVTFNKLKPGTYNLVETEAPEGYLVNSTKIPFEISGDASGEPKTVLANHNEPFNNYKGTFQMVKESKDGKRLKGAEFDLYKGDSTIPERQGTTDGSGVLTLAGLAPGDYHLKEKVAPNGYIINETQIDFIISGTAEGQPTVVMPKEPFINYQGSAKLIKQDIDGQPLKGAEFEVLDSERNRVGETITSNKAGEVVVEGLAPGDYVFKEVKAPAGYVINSTEVPFTIKQSTEDGKQTATIKDPLINYQGSAKIIKTNEEGKGLSGAIFELRTKAGKMVKKDLTTDAKGEIKVDQLAPGDYQFVETKAPTGYIVNTTPVDFTIKEKEKGQPKEILASDKFINYQGKVELTKVDADNKNKALADAEFQLLDKDQRVLQEGLKTNAAGKLDVNKLAPGNYAFKETKAPTGYQLSETPIEFTISAAHSGKPTQLKVIAENKKVPNPIYPPNKSTASGHWFYPKTGEEKGIALLTVGVIIILIVIGVTYLRRRK</sequence>
<dbReference type="InterPro" id="IPR013783">
    <property type="entry name" value="Ig-like_fold"/>
</dbReference>
<dbReference type="Gene3D" id="2.60.40.1280">
    <property type="match status" value="1"/>
</dbReference>
<feature type="domain" description="Gram-positive cocci surface proteins LPxTG" evidence="10">
    <location>
        <begin position="3279"/>
        <end position="3311"/>
    </location>
</feature>
<keyword evidence="4" id="KW-0964">Secreted</keyword>
<feature type="transmembrane region" description="Helical" evidence="8">
    <location>
        <begin position="3288"/>
        <end position="3307"/>
    </location>
</feature>
<dbReference type="Gene3D" id="2.60.40.10">
    <property type="entry name" value="Immunoglobulins"/>
    <property type="match status" value="20"/>
</dbReference>
<comment type="similarity">
    <text evidence="2">Belongs to the serine-aspartate repeat-containing protein (SDr) family.</text>
</comment>
<evidence type="ECO:0000256" key="4">
    <source>
        <dbReference type="ARBA" id="ARBA00022525"/>
    </source>
</evidence>
<dbReference type="SUPFAM" id="SSF49478">
    <property type="entry name" value="Cna protein B-type domain"/>
    <property type="match status" value="14"/>
</dbReference>
<dbReference type="PROSITE" id="PS50847">
    <property type="entry name" value="GRAM_POS_ANCHORING"/>
    <property type="match status" value="1"/>
</dbReference>
<evidence type="ECO:0000256" key="2">
    <source>
        <dbReference type="ARBA" id="ARBA00007257"/>
    </source>
</evidence>
<feature type="compositionally biased region" description="Basic and acidic residues" evidence="7">
    <location>
        <begin position="214"/>
        <end position="223"/>
    </location>
</feature>
<evidence type="ECO:0000313" key="12">
    <source>
        <dbReference type="Proteomes" id="UP000664495"/>
    </source>
</evidence>
<evidence type="ECO:0000256" key="3">
    <source>
        <dbReference type="ARBA" id="ARBA00022512"/>
    </source>
</evidence>
<evidence type="ECO:0000259" key="10">
    <source>
        <dbReference type="PROSITE" id="PS50847"/>
    </source>
</evidence>
<dbReference type="SUPFAM" id="SSF117074">
    <property type="entry name" value="Hypothetical protein PA1324"/>
    <property type="match status" value="1"/>
</dbReference>
<evidence type="ECO:0000256" key="9">
    <source>
        <dbReference type="SAM" id="SignalP"/>
    </source>
</evidence>
<keyword evidence="3" id="KW-0134">Cell wall</keyword>
<keyword evidence="8" id="KW-0472">Membrane</keyword>
<organism evidence="11 12">
    <name type="scientific">Candidatus Enterococcus murrayae</name>
    <dbReference type="NCBI Taxonomy" id="2815321"/>
    <lineage>
        <taxon>Bacteria</taxon>
        <taxon>Bacillati</taxon>
        <taxon>Bacillota</taxon>
        <taxon>Bacilli</taxon>
        <taxon>Lactobacillales</taxon>
        <taxon>Enterococcaceae</taxon>
        <taxon>Enterococcus</taxon>
    </lineage>
</organism>
<dbReference type="Pfam" id="PF05737">
    <property type="entry name" value="Collagen_bind"/>
    <property type="match status" value="2"/>
</dbReference>
<dbReference type="NCBIfam" id="TIGR01167">
    <property type="entry name" value="LPXTG_anchor"/>
    <property type="match status" value="1"/>
</dbReference>
<name>A0ABS3HN61_9ENTE</name>
<feature type="compositionally biased region" description="Basic and acidic residues" evidence="7">
    <location>
        <begin position="237"/>
        <end position="252"/>
    </location>
</feature>
<feature type="chain" id="PRO_5045913350" evidence="9">
    <location>
        <begin position="19"/>
        <end position="3311"/>
    </location>
</feature>
<dbReference type="InterPro" id="IPR041033">
    <property type="entry name" value="SpaA_PFL_dom_1"/>
</dbReference>
<feature type="region of interest" description="Disordered" evidence="7">
    <location>
        <begin position="32"/>
        <end position="70"/>
    </location>
</feature>
<accession>A0ABS3HN61</accession>
<keyword evidence="6" id="KW-0572">Peptidoglycan-anchor</keyword>
<evidence type="ECO:0000256" key="5">
    <source>
        <dbReference type="ARBA" id="ARBA00022729"/>
    </source>
</evidence>
<proteinExistence type="inferred from homology"/>
<feature type="compositionally biased region" description="Polar residues" evidence="7">
    <location>
        <begin position="1187"/>
        <end position="1201"/>
    </location>
</feature>
<evidence type="ECO:0000256" key="1">
    <source>
        <dbReference type="ARBA" id="ARBA00004191"/>
    </source>
</evidence>
<protein>
    <submittedName>
        <fullName evidence="11">LPXTG cell wall anchor domain-containing protein</fullName>
    </submittedName>
</protein>
<evidence type="ECO:0000256" key="6">
    <source>
        <dbReference type="ARBA" id="ARBA00023088"/>
    </source>
</evidence>
<feature type="region of interest" description="Disordered" evidence="7">
    <location>
        <begin position="202"/>
        <end position="266"/>
    </location>
</feature>
<reference evidence="11 12" key="1">
    <citation type="submission" date="2021-03" db="EMBL/GenBank/DDBJ databases">
        <title>Enterococcal diversity collection.</title>
        <authorList>
            <person name="Gilmore M.S."/>
            <person name="Schwartzman J."/>
            <person name="Van Tyne D."/>
            <person name="Martin M."/>
            <person name="Earl A.M."/>
            <person name="Manson A.L."/>
            <person name="Straub T."/>
            <person name="Salamzade R."/>
            <person name="Saavedra J."/>
            <person name="Lebreton F."/>
            <person name="Prichula J."/>
            <person name="Schaufler K."/>
            <person name="Gaca A."/>
            <person name="Sgardioli B."/>
            <person name="Wagenaar J."/>
            <person name="Strong T."/>
        </authorList>
    </citation>
    <scope>NUCLEOTIDE SEQUENCE [LARGE SCALE GENOMIC DNA]</scope>
    <source>
        <strain evidence="11 12">MJM16</strain>
    </source>
</reference>
<keyword evidence="8" id="KW-1133">Transmembrane helix</keyword>
<evidence type="ECO:0000313" key="11">
    <source>
        <dbReference type="EMBL" id="MBO0454891.1"/>
    </source>
</evidence>
<comment type="subcellular location">
    <subcellularLocation>
        <location evidence="1">Secreted</location>
        <location evidence="1">Cell wall</location>
    </subcellularLocation>
</comment>
<feature type="compositionally biased region" description="Low complexity" evidence="7">
    <location>
        <begin position="41"/>
        <end position="55"/>
    </location>
</feature>
<feature type="signal peptide" evidence="9">
    <location>
        <begin position="1"/>
        <end position="18"/>
    </location>
</feature>
<keyword evidence="8" id="KW-0812">Transmembrane</keyword>
<dbReference type="EMBL" id="JAFLVR010000077">
    <property type="protein sequence ID" value="MBO0454891.1"/>
    <property type="molecule type" value="Genomic_DNA"/>
</dbReference>
<feature type="region of interest" description="Disordered" evidence="7">
    <location>
        <begin position="1187"/>
        <end position="1209"/>
    </location>
</feature>
<dbReference type="InterPro" id="IPR008966">
    <property type="entry name" value="Adhesion_dom_sf"/>
</dbReference>
<feature type="compositionally biased region" description="Polar residues" evidence="7">
    <location>
        <begin position="224"/>
        <end position="235"/>
    </location>
</feature>
<evidence type="ECO:0000256" key="8">
    <source>
        <dbReference type="SAM" id="Phobius"/>
    </source>
</evidence>
<dbReference type="InterPro" id="IPR008456">
    <property type="entry name" value="Collagen-bd_dom"/>
</dbReference>
<keyword evidence="5 9" id="KW-0732">Signal</keyword>
<dbReference type="Gene3D" id="2.60.40.740">
    <property type="match status" value="4"/>
</dbReference>
<dbReference type="Pfam" id="PF00746">
    <property type="entry name" value="Gram_pos_anchor"/>
    <property type="match status" value="1"/>
</dbReference>
<keyword evidence="12" id="KW-1185">Reference proteome</keyword>
<dbReference type="RefSeq" id="WP_207110617.1">
    <property type="nucleotide sequence ID" value="NZ_JAFLVR010000077.1"/>
</dbReference>
<gene>
    <name evidence="11" type="ORF">JZO85_21720</name>
</gene>
<dbReference type="InterPro" id="IPR019931">
    <property type="entry name" value="LPXTG_anchor"/>
</dbReference>
<dbReference type="PANTHER" id="PTHR36108:SF13">
    <property type="entry name" value="COLOSSIN-B-RELATED"/>
    <property type="match status" value="1"/>
</dbReference>
<comment type="caution">
    <text evidence="11">The sequence shown here is derived from an EMBL/GenBank/DDBJ whole genome shotgun (WGS) entry which is preliminary data.</text>
</comment>